<gene>
    <name evidence="10" type="ORF">K431DRAFT_282887</name>
</gene>
<evidence type="ECO:0000256" key="9">
    <source>
        <dbReference type="ARBA" id="ARBA00023306"/>
    </source>
</evidence>
<keyword evidence="11" id="KW-1185">Reference proteome</keyword>
<comment type="subcellular location">
    <subcellularLocation>
        <location evidence="1">Cytoplasm</location>
        <location evidence="1">Cytoskeleton</location>
        <location evidence="1">Spindle</location>
    </subcellularLocation>
</comment>
<dbReference type="GO" id="GO:0005874">
    <property type="term" value="C:microtubule"/>
    <property type="evidence" value="ECO:0007669"/>
    <property type="project" value="UniProtKB-KW"/>
</dbReference>
<dbReference type="GO" id="GO:0070652">
    <property type="term" value="C:HAUS complex"/>
    <property type="evidence" value="ECO:0007669"/>
    <property type="project" value="InterPro"/>
</dbReference>
<evidence type="ECO:0000256" key="7">
    <source>
        <dbReference type="ARBA" id="ARBA00023054"/>
    </source>
</evidence>
<keyword evidence="6" id="KW-0498">Mitosis</keyword>
<evidence type="ECO:0008006" key="12">
    <source>
        <dbReference type="Google" id="ProtNLM"/>
    </source>
</evidence>
<evidence type="ECO:0000256" key="8">
    <source>
        <dbReference type="ARBA" id="ARBA00023212"/>
    </source>
</evidence>
<evidence type="ECO:0000313" key="10">
    <source>
        <dbReference type="EMBL" id="KAF2723426.1"/>
    </source>
</evidence>
<keyword evidence="8" id="KW-0206">Cytoskeleton</keyword>
<keyword evidence="7" id="KW-0175">Coiled coil</keyword>
<keyword evidence="5" id="KW-0493">Microtubule</keyword>
<keyword evidence="3" id="KW-0963">Cytoplasm</keyword>
<dbReference type="Pfam" id="PF25762">
    <property type="entry name" value="HAUS1"/>
    <property type="match status" value="1"/>
</dbReference>
<evidence type="ECO:0000256" key="6">
    <source>
        <dbReference type="ARBA" id="ARBA00022776"/>
    </source>
</evidence>
<evidence type="ECO:0000256" key="3">
    <source>
        <dbReference type="ARBA" id="ARBA00022490"/>
    </source>
</evidence>
<keyword evidence="9" id="KW-0131">Cell cycle</keyword>
<evidence type="ECO:0000256" key="2">
    <source>
        <dbReference type="ARBA" id="ARBA00005479"/>
    </source>
</evidence>
<dbReference type="InterPro" id="IPR026243">
    <property type="entry name" value="HAUS1"/>
</dbReference>
<protein>
    <recommendedName>
        <fullName evidence="12">HAUS augmin-like complex subunit 1</fullName>
    </recommendedName>
</protein>
<name>A0A9P4QEG2_9PEZI</name>
<dbReference type="PANTHER" id="PTHR31570">
    <property type="entry name" value="HAUS AUGMIN-LIKE COMPLEX SUBUNIT 1"/>
    <property type="match status" value="1"/>
</dbReference>
<organism evidence="10 11">
    <name type="scientific">Polychaeton citri CBS 116435</name>
    <dbReference type="NCBI Taxonomy" id="1314669"/>
    <lineage>
        <taxon>Eukaryota</taxon>
        <taxon>Fungi</taxon>
        <taxon>Dikarya</taxon>
        <taxon>Ascomycota</taxon>
        <taxon>Pezizomycotina</taxon>
        <taxon>Dothideomycetes</taxon>
        <taxon>Dothideomycetidae</taxon>
        <taxon>Capnodiales</taxon>
        <taxon>Capnodiaceae</taxon>
        <taxon>Polychaeton</taxon>
    </lineage>
</organism>
<proteinExistence type="inferred from homology"/>
<dbReference type="GO" id="GO:0005829">
    <property type="term" value="C:cytosol"/>
    <property type="evidence" value="ECO:0007669"/>
    <property type="project" value="TreeGrafter"/>
</dbReference>
<comment type="caution">
    <text evidence="10">The sequence shown here is derived from an EMBL/GenBank/DDBJ whole genome shotgun (WGS) entry which is preliminary data.</text>
</comment>
<evidence type="ECO:0000256" key="1">
    <source>
        <dbReference type="ARBA" id="ARBA00004186"/>
    </source>
</evidence>
<dbReference type="PANTHER" id="PTHR31570:SF1">
    <property type="entry name" value="HAUS AUGMIN-LIKE COMPLEX SUBUNIT 1"/>
    <property type="match status" value="1"/>
</dbReference>
<evidence type="ECO:0000313" key="11">
    <source>
        <dbReference type="Proteomes" id="UP000799441"/>
    </source>
</evidence>
<reference evidence="10" key="1">
    <citation type="journal article" date="2020" name="Stud. Mycol.">
        <title>101 Dothideomycetes genomes: a test case for predicting lifestyles and emergence of pathogens.</title>
        <authorList>
            <person name="Haridas S."/>
            <person name="Albert R."/>
            <person name="Binder M."/>
            <person name="Bloem J."/>
            <person name="Labutti K."/>
            <person name="Salamov A."/>
            <person name="Andreopoulos B."/>
            <person name="Baker S."/>
            <person name="Barry K."/>
            <person name="Bills G."/>
            <person name="Bluhm B."/>
            <person name="Cannon C."/>
            <person name="Castanera R."/>
            <person name="Culley D."/>
            <person name="Daum C."/>
            <person name="Ezra D."/>
            <person name="Gonzalez J."/>
            <person name="Henrissat B."/>
            <person name="Kuo A."/>
            <person name="Liang C."/>
            <person name="Lipzen A."/>
            <person name="Lutzoni F."/>
            <person name="Magnuson J."/>
            <person name="Mondo S."/>
            <person name="Nolan M."/>
            <person name="Ohm R."/>
            <person name="Pangilinan J."/>
            <person name="Park H.-J."/>
            <person name="Ramirez L."/>
            <person name="Alfaro M."/>
            <person name="Sun H."/>
            <person name="Tritt A."/>
            <person name="Yoshinaga Y."/>
            <person name="Zwiers L.-H."/>
            <person name="Turgeon B."/>
            <person name="Goodwin S."/>
            <person name="Spatafora J."/>
            <person name="Crous P."/>
            <person name="Grigoriev I."/>
        </authorList>
    </citation>
    <scope>NUCLEOTIDE SEQUENCE</scope>
    <source>
        <strain evidence="10">CBS 116435</strain>
    </source>
</reference>
<dbReference type="AlphaFoldDB" id="A0A9P4QEG2"/>
<evidence type="ECO:0000256" key="4">
    <source>
        <dbReference type="ARBA" id="ARBA00022618"/>
    </source>
</evidence>
<dbReference type="Proteomes" id="UP000799441">
    <property type="component" value="Unassembled WGS sequence"/>
</dbReference>
<dbReference type="GO" id="GO:0051301">
    <property type="term" value="P:cell division"/>
    <property type="evidence" value="ECO:0007669"/>
    <property type="project" value="UniProtKB-KW"/>
</dbReference>
<dbReference type="EMBL" id="MU003776">
    <property type="protein sequence ID" value="KAF2723426.1"/>
    <property type="molecule type" value="Genomic_DNA"/>
</dbReference>
<dbReference type="GO" id="GO:0005819">
    <property type="term" value="C:spindle"/>
    <property type="evidence" value="ECO:0007669"/>
    <property type="project" value="UniProtKB-SubCell"/>
</dbReference>
<dbReference type="OrthoDB" id="5372507at2759"/>
<sequence length="288" mass="32914">MDSEADWAASALFSPSKARLQQAQARDWSFVEAWLVRQYGKRLPDFERNENTLHVLLNLASLSEAADEIRIGIDRVEKSAIRTYQNISSGSGIGLQEIISQSFDDEGRQYLNAMVETCIDIDAPSCSALDIAMCLTDMVSRQFDLRQQLKAVVRQHVALKQEQIRLTHVLGELRDNTLQPADGLSETTAEWQRDSRHLRAKLGEYNDRIAASRSSTHQTLSLENYMHLREELIYYRNQRERLSDQAEAFENLPSNAWSAQTTMEAARDDLRDLIANRDRLFEALATKH</sequence>
<accession>A0A9P4QEG2</accession>
<keyword evidence="4" id="KW-0132">Cell division</keyword>
<dbReference type="GO" id="GO:0051225">
    <property type="term" value="P:spindle assembly"/>
    <property type="evidence" value="ECO:0007669"/>
    <property type="project" value="InterPro"/>
</dbReference>
<evidence type="ECO:0000256" key="5">
    <source>
        <dbReference type="ARBA" id="ARBA00022701"/>
    </source>
</evidence>
<comment type="similarity">
    <text evidence="2">Belongs to the HAUS1 family.</text>
</comment>